<name>A0A1X9LS38_9MICO</name>
<evidence type="ECO:0000313" key="2">
    <source>
        <dbReference type="Proteomes" id="UP000192775"/>
    </source>
</evidence>
<dbReference type="STRING" id="1619308.B5808_17120"/>
<dbReference type="EMBL" id="CP020715">
    <property type="protein sequence ID" value="ARJ06751.1"/>
    <property type="molecule type" value="Genomic_DNA"/>
</dbReference>
<reference evidence="1 2" key="1">
    <citation type="submission" date="2017-04" db="EMBL/GenBank/DDBJ databases">
        <authorList>
            <person name="Afonso C.L."/>
            <person name="Miller P.J."/>
            <person name="Scott M.A."/>
            <person name="Spackman E."/>
            <person name="Goraichik I."/>
            <person name="Dimitrov K.M."/>
            <person name="Suarez D.L."/>
            <person name="Swayne D.E."/>
        </authorList>
    </citation>
    <scope>NUCLEOTIDE SEQUENCE [LARGE SCALE GENOMIC DNA]</scope>
    <source>
        <strain evidence="2">XA(T)</strain>
    </source>
</reference>
<dbReference type="KEGG" id="cphy:B5808_17120"/>
<sequence length="113" mass="11557">MSRPAGVTLVAVIVWITGLLQVIGGILTILIPFVGIIAIILGIITIVVGSGLLGGSNVARVLTTIVLALNLASAVFSITGGSNASWSSIISGILALIGIILLYTRAANAYFRR</sequence>
<dbReference type="AlphaFoldDB" id="A0A1X9LS38"/>
<evidence type="ECO:0000313" key="1">
    <source>
        <dbReference type="EMBL" id="ARJ06751.1"/>
    </source>
</evidence>
<proteinExistence type="predicted"/>
<dbReference type="RefSeq" id="WP_085020889.1">
    <property type="nucleotide sequence ID" value="NZ_BMHD01000001.1"/>
</dbReference>
<protein>
    <submittedName>
        <fullName evidence="1">Uncharacterized protein</fullName>
    </submittedName>
</protein>
<dbReference type="Proteomes" id="UP000192775">
    <property type="component" value="Chromosome"/>
</dbReference>
<keyword evidence="2" id="KW-1185">Reference proteome</keyword>
<accession>A0A1X9LS38</accession>
<gene>
    <name evidence="1" type="ORF">B5808_17120</name>
</gene>
<organism evidence="1 2">
    <name type="scientific">Cnuibacter physcomitrellae</name>
    <dbReference type="NCBI Taxonomy" id="1619308"/>
    <lineage>
        <taxon>Bacteria</taxon>
        <taxon>Bacillati</taxon>
        <taxon>Actinomycetota</taxon>
        <taxon>Actinomycetes</taxon>
        <taxon>Micrococcales</taxon>
        <taxon>Microbacteriaceae</taxon>
        <taxon>Cnuibacter</taxon>
    </lineage>
</organism>